<keyword evidence="1" id="KW-0812">Transmembrane</keyword>
<dbReference type="Proteomes" id="UP001228581">
    <property type="component" value="Unassembled WGS sequence"/>
</dbReference>
<evidence type="ECO:0000313" key="3">
    <source>
        <dbReference type="Proteomes" id="UP001228581"/>
    </source>
</evidence>
<dbReference type="EMBL" id="JASJOT010000002">
    <property type="protein sequence ID" value="MDJ1492446.1"/>
    <property type="molecule type" value="Genomic_DNA"/>
</dbReference>
<gene>
    <name evidence="2" type="ORF">QNI19_05860</name>
</gene>
<dbReference type="RefSeq" id="WP_313993295.1">
    <property type="nucleotide sequence ID" value="NZ_JASJOT010000002.1"/>
</dbReference>
<organism evidence="2 3">
    <name type="scientific">Xanthocytophaga flava</name>
    <dbReference type="NCBI Taxonomy" id="3048013"/>
    <lineage>
        <taxon>Bacteria</taxon>
        <taxon>Pseudomonadati</taxon>
        <taxon>Bacteroidota</taxon>
        <taxon>Cytophagia</taxon>
        <taxon>Cytophagales</taxon>
        <taxon>Rhodocytophagaceae</taxon>
        <taxon>Xanthocytophaga</taxon>
    </lineage>
</organism>
<evidence type="ECO:0000313" key="2">
    <source>
        <dbReference type="EMBL" id="MDJ1492446.1"/>
    </source>
</evidence>
<evidence type="ECO:0000256" key="1">
    <source>
        <dbReference type="SAM" id="Phobius"/>
    </source>
</evidence>
<feature type="transmembrane region" description="Helical" evidence="1">
    <location>
        <begin position="86"/>
        <end position="107"/>
    </location>
</feature>
<name>A0ABT7CFC3_9BACT</name>
<keyword evidence="1" id="KW-1133">Transmembrane helix</keyword>
<keyword evidence="1" id="KW-0472">Membrane</keyword>
<proteinExistence type="predicted"/>
<protein>
    <submittedName>
        <fullName evidence="2">Uncharacterized protein</fullName>
    </submittedName>
</protein>
<reference evidence="2 3" key="1">
    <citation type="submission" date="2023-05" db="EMBL/GenBank/DDBJ databases">
        <authorList>
            <person name="Zhang X."/>
        </authorList>
    </citation>
    <scope>NUCLEOTIDE SEQUENCE [LARGE SCALE GENOMIC DNA]</scope>
    <source>
        <strain evidence="2 3">DM2B3-1</strain>
    </source>
</reference>
<sequence>MLTKVKNLTQTAQVAFFTLSALHVIHVLKDKRSLTLDLLRQAGKPVWENINEDEWNNTGEQLYNWCLDTYQQITSWMGEKDMFGDFFMIIVLVIKWLTIWATIVRIINLWKRIV</sequence>
<accession>A0ABT7CFC3</accession>
<comment type="caution">
    <text evidence="2">The sequence shown here is derived from an EMBL/GenBank/DDBJ whole genome shotgun (WGS) entry which is preliminary data.</text>
</comment>
<keyword evidence="3" id="KW-1185">Reference proteome</keyword>